<dbReference type="PROSITE" id="PS00383">
    <property type="entry name" value="TYR_PHOSPHATASE_1"/>
    <property type="match status" value="1"/>
</dbReference>
<dbReference type="EMBL" id="JBDPGJ010000008">
    <property type="protein sequence ID" value="MEX0409251.1"/>
    <property type="molecule type" value="Genomic_DNA"/>
</dbReference>
<keyword evidence="4" id="KW-1185">Reference proteome</keyword>
<dbReference type="Pfam" id="PF13350">
    <property type="entry name" value="Y_phosphatase3"/>
    <property type="match status" value="1"/>
</dbReference>
<dbReference type="GO" id="GO:0004725">
    <property type="term" value="F:protein tyrosine phosphatase activity"/>
    <property type="evidence" value="ECO:0007669"/>
    <property type="project" value="UniProtKB-EC"/>
</dbReference>
<dbReference type="EC" id="3.1.3.48" evidence="3"/>
<comment type="similarity">
    <text evidence="1">Belongs to the protein-tyrosine phosphatase family.</text>
</comment>
<sequence>MADVEFVRSHQLPTVSNLRDFGGYPTLNGEVMPRGLLYRSAHLGRLDAEGVKKLQSLGIRTVIDLRGKDERTKALPDLRENEGLEIVSTPVEPGALKSMTMDDGREVTPELMRENIINTYRRFGREASLGFGAALETILMRSDKPILIHCTAGKDRTGFTVAIIQLLLGVPRDKVFEDYVLTNTLWDRAYEGSSRFPPEVMAPGLLADEAYLQAALDIISHVHGGIAQFAAAATGIPDYAERLRSKLLAS</sequence>
<organism evidence="3 4">
    <name type="scientific">Aquibium pacificus</name>
    <dbReference type="NCBI Taxonomy" id="3153579"/>
    <lineage>
        <taxon>Bacteria</taxon>
        <taxon>Pseudomonadati</taxon>
        <taxon>Pseudomonadota</taxon>
        <taxon>Alphaproteobacteria</taxon>
        <taxon>Hyphomicrobiales</taxon>
        <taxon>Phyllobacteriaceae</taxon>
        <taxon>Aquibium</taxon>
    </lineage>
</organism>
<comment type="caution">
    <text evidence="3">The sequence shown here is derived from an EMBL/GenBank/DDBJ whole genome shotgun (WGS) entry which is preliminary data.</text>
</comment>
<dbReference type="InterPro" id="IPR016130">
    <property type="entry name" value="Tyr_Pase_AS"/>
</dbReference>
<dbReference type="RefSeq" id="WP_367957101.1">
    <property type="nucleotide sequence ID" value="NZ_JBDPGJ010000008.1"/>
</dbReference>
<dbReference type="Proteomes" id="UP001556692">
    <property type="component" value="Unassembled WGS sequence"/>
</dbReference>
<protein>
    <submittedName>
        <fullName evidence="3">Tyrosine-protein phosphatase</fullName>
        <ecNumber evidence="3">3.1.3.48</ecNumber>
    </submittedName>
</protein>
<evidence type="ECO:0000313" key="4">
    <source>
        <dbReference type="Proteomes" id="UP001556692"/>
    </source>
</evidence>
<evidence type="ECO:0000256" key="1">
    <source>
        <dbReference type="ARBA" id="ARBA00009580"/>
    </source>
</evidence>
<feature type="domain" description="Tyrosine specific protein phosphatases" evidence="2">
    <location>
        <begin position="129"/>
        <end position="163"/>
    </location>
</feature>
<evidence type="ECO:0000313" key="3">
    <source>
        <dbReference type="EMBL" id="MEX0409251.1"/>
    </source>
</evidence>
<dbReference type="SUPFAM" id="SSF52799">
    <property type="entry name" value="(Phosphotyrosine protein) phosphatases II"/>
    <property type="match status" value="1"/>
</dbReference>
<dbReference type="InterPro" id="IPR029021">
    <property type="entry name" value="Prot-tyrosine_phosphatase-like"/>
</dbReference>
<name>A0ABV3SS11_9HYPH</name>
<dbReference type="InterPro" id="IPR000387">
    <property type="entry name" value="Tyr_Pase_dom"/>
</dbReference>
<gene>
    <name evidence="3" type="ORF">ABGN05_26765</name>
</gene>
<evidence type="ECO:0000259" key="2">
    <source>
        <dbReference type="PROSITE" id="PS50056"/>
    </source>
</evidence>
<reference evidence="3 4" key="1">
    <citation type="submission" date="2024-05" db="EMBL/GenBank/DDBJ databases">
        <authorList>
            <person name="Jiang F."/>
        </authorList>
    </citation>
    <scope>NUCLEOTIDE SEQUENCE [LARGE SCALE GENOMIC DNA]</scope>
    <source>
        <strain evidence="3 4">LZ166</strain>
    </source>
</reference>
<dbReference type="InterPro" id="IPR026893">
    <property type="entry name" value="Tyr/Ser_Pase_IphP-type"/>
</dbReference>
<dbReference type="PROSITE" id="PS50056">
    <property type="entry name" value="TYR_PHOSPHATASE_2"/>
    <property type="match status" value="1"/>
</dbReference>
<accession>A0ABV3SS11</accession>
<dbReference type="PANTHER" id="PTHR31126">
    <property type="entry name" value="TYROSINE-PROTEIN PHOSPHATASE"/>
    <property type="match status" value="1"/>
</dbReference>
<dbReference type="Gene3D" id="3.90.190.10">
    <property type="entry name" value="Protein tyrosine phosphatase superfamily"/>
    <property type="match status" value="1"/>
</dbReference>
<dbReference type="PANTHER" id="PTHR31126:SF1">
    <property type="entry name" value="TYROSINE SPECIFIC PROTEIN PHOSPHATASES DOMAIN-CONTAINING PROTEIN"/>
    <property type="match status" value="1"/>
</dbReference>
<keyword evidence="3" id="KW-0378">Hydrolase</keyword>
<proteinExistence type="inferred from homology"/>